<dbReference type="EMBL" id="CAVMJV010000013">
    <property type="protein sequence ID" value="CAK5048041.1"/>
    <property type="molecule type" value="Genomic_DNA"/>
</dbReference>
<name>A0ACB0YID4_MELEN</name>
<evidence type="ECO:0000313" key="1">
    <source>
        <dbReference type="EMBL" id="CAK5048041.1"/>
    </source>
</evidence>
<gene>
    <name evidence="1" type="ORF">MENTE1834_LOCUS12581</name>
</gene>
<dbReference type="Proteomes" id="UP001497535">
    <property type="component" value="Unassembled WGS sequence"/>
</dbReference>
<reference evidence="1" key="1">
    <citation type="submission" date="2023-11" db="EMBL/GenBank/DDBJ databases">
        <authorList>
            <person name="Poullet M."/>
        </authorList>
    </citation>
    <scope>NUCLEOTIDE SEQUENCE</scope>
    <source>
        <strain evidence="1">E1834</strain>
    </source>
</reference>
<proteinExistence type="predicted"/>
<accession>A0ACB0YID4</accession>
<sequence>MFSPQPFAHSVKIFSFSCKRLSFVLYEYVIFKSSAYSDGDILGPSLVGRSFMYIVKSKGAKMVPCGTPEWVVNVFDFSSLIPTENVLFCKKFVIHLCIFPLIPYVYNFSSK</sequence>
<protein>
    <submittedName>
        <fullName evidence="1">Uncharacterized protein</fullName>
    </submittedName>
</protein>
<evidence type="ECO:0000313" key="2">
    <source>
        <dbReference type="Proteomes" id="UP001497535"/>
    </source>
</evidence>
<comment type="caution">
    <text evidence="1">The sequence shown here is derived from an EMBL/GenBank/DDBJ whole genome shotgun (WGS) entry which is preliminary data.</text>
</comment>
<keyword evidence="2" id="KW-1185">Reference proteome</keyword>
<organism evidence="1 2">
    <name type="scientific">Meloidogyne enterolobii</name>
    <name type="common">Root-knot nematode worm</name>
    <name type="synonym">Meloidogyne mayaguensis</name>
    <dbReference type="NCBI Taxonomy" id="390850"/>
    <lineage>
        <taxon>Eukaryota</taxon>
        <taxon>Metazoa</taxon>
        <taxon>Ecdysozoa</taxon>
        <taxon>Nematoda</taxon>
        <taxon>Chromadorea</taxon>
        <taxon>Rhabditida</taxon>
        <taxon>Tylenchina</taxon>
        <taxon>Tylenchomorpha</taxon>
        <taxon>Tylenchoidea</taxon>
        <taxon>Meloidogynidae</taxon>
        <taxon>Meloidogyninae</taxon>
        <taxon>Meloidogyne</taxon>
    </lineage>
</organism>